<evidence type="ECO:0000313" key="2">
    <source>
        <dbReference type="Proteomes" id="UP001060215"/>
    </source>
</evidence>
<keyword evidence="2" id="KW-1185">Reference proteome</keyword>
<comment type="caution">
    <text evidence="1">The sequence shown here is derived from an EMBL/GenBank/DDBJ whole genome shotgun (WGS) entry which is preliminary data.</text>
</comment>
<gene>
    <name evidence="1" type="ORF">LOK49_LG02G01255</name>
</gene>
<sequence length="424" mass="47916">MGKKNLVILDVWEPLDLAEIGIPTIDGGNNEPLINLPEIGISFTYGSNMVCKVVITSQKQRVCQMMQKSNGLKVFPIEVLTDTEAWSLFTKMAEILVSSGIPPTAEDVCNECGHLPVAIYVVATPLKGKNNYAWIYAHTQLKNSKLRAIVAVDPKCFSSLKLSYDFLEPKDARSCFLLCSLFSEDAEISIEDLVRYSIKMRLLDQIHLNTIEDIRARVLTLVDGLKSSCLLLDGRSQNKVKMHDVIRDVAISIAEDEKRYLVNHDIKKWPGKGTYEHYSAMSLRFTTNIRELPNELKYRGLHALVLKSNHDCSRTDVPNNFFNGMENNLEVMDLTEIPLESLPSSLPTLVKLRMLCLNGRLKIDIGLALLGRLRNLEILSLQNMKKVLLHDEDGTGFSELKFLKVKEYYDDEHLLGTPEMFLKA</sequence>
<reference evidence="1 2" key="1">
    <citation type="journal article" date="2022" name="Plant J.">
        <title>Chromosome-level genome of Camellia lanceoleosa provides a valuable resource for understanding genome evolution and self-incompatibility.</title>
        <authorList>
            <person name="Gong W."/>
            <person name="Xiao S."/>
            <person name="Wang L."/>
            <person name="Liao Z."/>
            <person name="Chang Y."/>
            <person name="Mo W."/>
            <person name="Hu G."/>
            <person name="Li W."/>
            <person name="Zhao G."/>
            <person name="Zhu H."/>
            <person name="Hu X."/>
            <person name="Ji K."/>
            <person name="Xiang X."/>
            <person name="Song Q."/>
            <person name="Yuan D."/>
            <person name="Jin S."/>
            <person name="Zhang L."/>
        </authorList>
    </citation>
    <scope>NUCLEOTIDE SEQUENCE [LARGE SCALE GENOMIC DNA]</scope>
    <source>
        <strain evidence="1">SQ_2022a</strain>
    </source>
</reference>
<dbReference type="Proteomes" id="UP001060215">
    <property type="component" value="Chromosome 3"/>
</dbReference>
<dbReference type="EMBL" id="CM045760">
    <property type="protein sequence ID" value="KAI8026603.1"/>
    <property type="molecule type" value="Genomic_DNA"/>
</dbReference>
<evidence type="ECO:0000313" key="1">
    <source>
        <dbReference type="EMBL" id="KAI8026603.1"/>
    </source>
</evidence>
<name>A0ACC0IMM1_9ERIC</name>
<organism evidence="1 2">
    <name type="scientific">Camellia lanceoleosa</name>
    <dbReference type="NCBI Taxonomy" id="1840588"/>
    <lineage>
        <taxon>Eukaryota</taxon>
        <taxon>Viridiplantae</taxon>
        <taxon>Streptophyta</taxon>
        <taxon>Embryophyta</taxon>
        <taxon>Tracheophyta</taxon>
        <taxon>Spermatophyta</taxon>
        <taxon>Magnoliopsida</taxon>
        <taxon>eudicotyledons</taxon>
        <taxon>Gunneridae</taxon>
        <taxon>Pentapetalae</taxon>
        <taxon>asterids</taxon>
        <taxon>Ericales</taxon>
        <taxon>Theaceae</taxon>
        <taxon>Camellia</taxon>
    </lineage>
</organism>
<accession>A0ACC0IMM1</accession>
<protein>
    <submittedName>
        <fullName evidence="1">Disease resistance protein</fullName>
    </submittedName>
</protein>
<proteinExistence type="predicted"/>